<dbReference type="Gene3D" id="1.10.8.60">
    <property type="match status" value="1"/>
</dbReference>
<keyword evidence="11" id="KW-0808">Transferase</keyword>
<keyword evidence="7" id="KW-0239">DNA-directed DNA polymerase</keyword>
<dbReference type="EMBL" id="DVKQ01000030">
    <property type="protein sequence ID" value="HIT37326.1"/>
    <property type="molecule type" value="Genomic_DNA"/>
</dbReference>
<evidence type="ECO:0000256" key="2">
    <source>
        <dbReference type="ARBA" id="ARBA00012417"/>
    </source>
</evidence>
<evidence type="ECO:0000256" key="8">
    <source>
        <dbReference type="ARBA" id="ARBA00049244"/>
    </source>
</evidence>
<accession>A0A9D1GAM3</accession>
<dbReference type="Pfam" id="PF13177">
    <property type="entry name" value="DNA_pol3_delta2"/>
    <property type="match status" value="1"/>
</dbReference>
<evidence type="ECO:0000256" key="5">
    <source>
        <dbReference type="ARBA" id="ARBA00022833"/>
    </source>
</evidence>
<dbReference type="Gene3D" id="3.40.50.300">
    <property type="entry name" value="P-loop containing nucleotide triphosphate hydrolases"/>
    <property type="match status" value="1"/>
</dbReference>
<gene>
    <name evidence="11" type="primary">dnaX</name>
    <name evidence="11" type="ORF">IAB59_02455</name>
</gene>
<dbReference type="PANTHER" id="PTHR11669:SF0">
    <property type="entry name" value="PROTEIN STICHEL-LIKE 2"/>
    <property type="match status" value="1"/>
</dbReference>
<evidence type="ECO:0000256" key="6">
    <source>
        <dbReference type="ARBA" id="ARBA00022840"/>
    </source>
</evidence>
<organism evidence="11 12">
    <name type="scientific">Candidatus Onthousia faecipullorum</name>
    <dbReference type="NCBI Taxonomy" id="2840887"/>
    <lineage>
        <taxon>Bacteria</taxon>
        <taxon>Bacillati</taxon>
        <taxon>Bacillota</taxon>
        <taxon>Bacilli</taxon>
        <taxon>Candidatus Onthousia</taxon>
    </lineage>
</organism>
<keyword evidence="3" id="KW-0479">Metal-binding</keyword>
<comment type="similarity">
    <text evidence="1">Belongs to the DnaX/STICHEL family.</text>
</comment>
<comment type="caution">
    <text evidence="11">The sequence shown here is derived from an EMBL/GenBank/DDBJ whole genome shotgun (WGS) entry which is preliminary data.</text>
</comment>
<evidence type="ECO:0000256" key="1">
    <source>
        <dbReference type="ARBA" id="ARBA00006360"/>
    </source>
</evidence>
<name>A0A9D1GAM3_9FIRM</name>
<dbReference type="NCBIfam" id="NF004046">
    <property type="entry name" value="PRK05563.1"/>
    <property type="match status" value="1"/>
</dbReference>
<dbReference type="GO" id="GO:0005524">
    <property type="term" value="F:ATP binding"/>
    <property type="evidence" value="ECO:0007669"/>
    <property type="project" value="UniProtKB-KW"/>
</dbReference>
<dbReference type="InterPro" id="IPR045085">
    <property type="entry name" value="HLD_clamp_pol_III_gamma_tau"/>
</dbReference>
<evidence type="ECO:0000256" key="9">
    <source>
        <dbReference type="SAM" id="Coils"/>
    </source>
</evidence>
<reference evidence="11" key="1">
    <citation type="submission" date="2020-10" db="EMBL/GenBank/DDBJ databases">
        <authorList>
            <person name="Gilroy R."/>
        </authorList>
    </citation>
    <scope>NUCLEOTIDE SEQUENCE</scope>
    <source>
        <strain evidence="11">CHK195-26880</strain>
    </source>
</reference>
<reference evidence="11" key="2">
    <citation type="journal article" date="2021" name="PeerJ">
        <title>Extensive microbial diversity within the chicken gut microbiome revealed by metagenomics and culture.</title>
        <authorList>
            <person name="Gilroy R."/>
            <person name="Ravi A."/>
            <person name="Getino M."/>
            <person name="Pursley I."/>
            <person name="Horton D.L."/>
            <person name="Alikhan N.F."/>
            <person name="Baker D."/>
            <person name="Gharbi K."/>
            <person name="Hall N."/>
            <person name="Watson M."/>
            <person name="Adriaenssens E.M."/>
            <person name="Foster-Nyarko E."/>
            <person name="Jarju S."/>
            <person name="Secka A."/>
            <person name="Antonio M."/>
            <person name="Oren A."/>
            <person name="Chaudhuri R.R."/>
            <person name="La Ragione R."/>
            <person name="Hildebrand F."/>
            <person name="Pallen M.J."/>
        </authorList>
    </citation>
    <scope>NUCLEOTIDE SEQUENCE</scope>
    <source>
        <strain evidence="11">CHK195-26880</strain>
    </source>
</reference>
<sequence length="562" mass="64902">MYQALYRKYRPTVFDDVVGQNIVVNTLKNAINYNHINHAYLFSGPRGTGKTTIAKIFARSVNCLEPVNGVACGKCKNCLYSFSKECMDIIEIDAASNNGVDEIRELRSKVGILPSELKYKVYIIDEVHMLSIGAFNALLKTIEEPPEHVIFILATTDPEKIPATIISRCQWYSFKKISNDDIVKRLIEIVNDENIKVDEKVLEKIAQASDGGLRDAIGLLDKLRAYCTDEITLDDFYEINGEVNEEELKKLEKLIFSFEVSEVLSFVEKHYRDGKNLVQVVKQLMLLIKDELFNHYINNDELIFEESELVNFLNLLNEHLVELKKADDVKLSIEIFLLHYMNEHKNPKTVPNEDAYSQTKTTEEVYIRPKRGEKTISTETVDKQNKIKSLSTEVVQKNNEQIKKYEELMLIRSKNTMIEAVKDELNKETNNFDKLNDYTFDSNNGYLACELLDGKVRASSLKNIIISYDYEGMVDKLSNHFNKLNDFYNEKTGSSKRIAFITTTKWNELKQEYINLHKQGKQFEYQEEPILNSLEEDVKINNESDDLINQTIEMFGDLVEVE</sequence>
<evidence type="ECO:0000313" key="11">
    <source>
        <dbReference type="EMBL" id="HIT37326.1"/>
    </source>
</evidence>
<evidence type="ECO:0000256" key="7">
    <source>
        <dbReference type="ARBA" id="ARBA00022932"/>
    </source>
</evidence>
<dbReference type="PANTHER" id="PTHR11669">
    <property type="entry name" value="REPLICATION FACTOR C / DNA POLYMERASE III GAMMA-TAU SUBUNIT"/>
    <property type="match status" value="1"/>
</dbReference>
<dbReference type="SUPFAM" id="SSF52540">
    <property type="entry name" value="P-loop containing nucleoside triphosphate hydrolases"/>
    <property type="match status" value="1"/>
</dbReference>
<evidence type="ECO:0000256" key="4">
    <source>
        <dbReference type="ARBA" id="ARBA00022741"/>
    </source>
</evidence>
<dbReference type="SMART" id="SM00382">
    <property type="entry name" value="AAA"/>
    <property type="match status" value="1"/>
</dbReference>
<dbReference type="NCBIfam" id="TIGR02397">
    <property type="entry name" value="dnaX_nterm"/>
    <property type="match status" value="1"/>
</dbReference>
<proteinExistence type="inferred from homology"/>
<dbReference type="FunFam" id="3.40.50.300:FF:000014">
    <property type="entry name" value="DNA polymerase III subunit gamma/tau"/>
    <property type="match status" value="1"/>
</dbReference>
<dbReference type="GO" id="GO:0046872">
    <property type="term" value="F:metal ion binding"/>
    <property type="evidence" value="ECO:0007669"/>
    <property type="project" value="UniProtKB-KW"/>
</dbReference>
<dbReference type="GO" id="GO:0003887">
    <property type="term" value="F:DNA-directed DNA polymerase activity"/>
    <property type="evidence" value="ECO:0007669"/>
    <property type="project" value="UniProtKB-KW"/>
</dbReference>
<dbReference type="InterPro" id="IPR003593">
    <property type="entry name" value="AAA+_ATPase"/>
</dbReference>
<dbReference type="PRINTS" id="PR00300">
    <property type="entry name" value="CLPPROTEASEA"/>
</dbReference>
<evidence type="ECO:0000256" key="3">
    <source>
        <dbReference type="ARBA" id="ARBA00022723"/>
    </source>
</evidence>
<keyword evidence="9" id="KW-0175">Coiled coil</keyword>
<keyword evidence="11" id="KW-0548">Nucleotidyltransferase</keyword>
<feature type="coiled-coil region" evidence="9">
    <location>
        <begin position="411"/>
        <end position="438"/>
    </location>
</feature>
<dbReference type="InterPro" id="IPR050238">
    <property type="entry name" value="DNA_Rep/Repair_Clamp_Loader"/>
</dbReference>
<protein>
    <recommendedName>
        <fullName evidence="2">DNA-directed DNA polymerase</fullName>
        <ecNumber evidence="2">2.7.7.7</ecNumber>
    </recommendedName>
</protein>
<dbReference type="InterPro" id="IPR027417">
    <property type="entry name" value="P-loop_NTPase"/>
</dbReference>
<keyword evidence="5" id="KW-0862">Zinc</keyword>
<dbReference type="InterPro" id="IPR001270">
    <property type="entry name" value="ClpA/B"/>
</dbReference>
<keyword evidence="4" id="KW-0547">Nucleotide-binding</keyword>
<dbReference type="Pfam" id="PF22608">
    <property type="entry name" value="DNAX_ATPase_lid"/>
    <property type="match status" value="1"/>
</dbReference>
<dbReference type="Proteomes" id="UP000886833">
    <property type="component" value="Unassembled WGS sequence"/>
</dbReference>
<dbReference type="CDD" id="cd18137">
    <property type="entry name" value="HLD_clamp_pol_III_gamma_tau"/>
    <property type="match status" value="1"/>
</dbReference>
<evidence type="ECO:0000259" key="10">
    <source>
        <dbReference type="SMART" id="SM00382"/>
    </source>
</evidence>
<evidence type="ECO:0000313" key="12">
    <source>
        <dbReference type="Proteomes" id="UP000886833"/>
    </source>
</evidence>
<keyword evidence="6" id="KW-0067">ATP-binding</keyword>
<dbReference type="InterPro" id="IPR012763">
    <property type="entry name" value="DNA_pol_III_sug/sutau_N"/>
</dbReference>
<feature type="domain" description="AAA+ ATPase" evidence="10">
    <location>
        <begin position="36"/>
        <end position="178"/>
    </location>
</feature>
<dbReference type="AlphaFoldDB" id="A0A9D1GAM3"/>
<dbReference type="GO" id="GO:0006261">
    <property type="term" value="P:DNA-templated DNA replication"/>
    <property type="evidence" value="ECO:0007669"/>
    <property type="project" value="TreeGrafter"/>
</dbReference>
<dbReference type="GO" id="GO:0009360">
    <property type="term" value="C:DNA polymerase III complex"/>
    <property type="evidence" value="ECO:0007669"/>
    <property type="project" value="InterPro"/>
</dbReference>
<dbReference type="EC" id="2.7.7.7" evidence="2"/>
<comment type="catalytic activity">
    <reaction evidence="8">
        <text>DNA(n) + a 2'-deoxyribonucleoside 5'-triphosphate = DNA(n+1) + diphosphate</text>
        <dbReference type="Rhea" id="RHEA:22508"/>
        <dbReference type="Rhea" id="RHEA-COMP:17339"/>
        <dbReference type="Rhea" id="RHEA-COMP:17340"/>
        <dbReference type="ChEBI" id="CHEBI:33019"/>
        <dbReference type="ChEBI" id="CHEBI:61560"/>
        <dbReference type="ChEBI" id="CHEBI:173112"/>
        <dbReference type="EC" id="2.7.7.7"/>
    </reaction>
</comment>
<dbReference type="CDD" id="cd00009">
    <property type="entry name" value="AAA"/>
    <property type="match status" value="1"/>
</dbReference>